<dbReference type="InterPro" id="IPR014717">
    <property type="entry name" value="Transl_elong_EF1B/ribsomal_bS6"/>
</dbReference>
<dbReference type="GO" id="GO:0043107">
    <property type="term" value="P:type IV pilus-dependent motility"/>
    <property type="evidence" value="ECO:0007669"/>
    <property type="project" value="InterPro"/>
</dbReference>
<name>W4LAX3_ENTF1</name>
<keyword evidence="3" id="KW-1185">Reference proteome</keyword>
<reference evidence="2 3" key="1">
    <citation type="journal article" date="2014" name="Nature">
        <title>An environmental bacterial taxon with a large and distinct metabolic repertoire.</title>
        <authorList>
            <person name="Wilson M.C."/>
            <person name="Mori T."/>
            <person name="Ruckert C."/>
            <person name="Uria A.R."/>
            <person name="Helf M.J."/>
            <person name="Takada K."/>
            <person name="Gernert C."/>
            <person name="Steffens U.A."/>
            <person name="Heycke N."/>
            <person name="Schmitt S."/>
            <person name="Rinke C."/>
            <person name="Helfrich E.J."/>
            <person name="Brachmann A.O."/>
            <person name="Gurgui C."/>
            <person name="Wakimoto T."/>
            <person name="Kracht M."/>
            <person name="Crusemann M."/>
            <person name="Hentschel U."/>
            <person name="Abe I."/>
            <person name="Matsunaga S."/>
            <person name="Kalinowski J."/>
            <person name="Takeyama H."/>
            <person name="Piel J."/>
        </authorList>
    </citation>
    <scope>NUCLEOTIDE SEQUENCE [LARGE SCALE GENOMIC DNA]</scope>
    <source>
        <strain evidence="3">TSY1</strain>
    </source>
</reference>
<gene>
    <name evidence="2" type="ORF">ETSY1_34730</name>
</gene>
<sequence length="202" mass="23401">MLGALGNIPAQYRWLMVLTLPILLAVVYWYFFYSPAAKEIVNLDQQIKQQRQTLRDYQKVAADYESFQTLVSDLEVKLRKALAQLPDSKEIPDLIRQISDIGVRSELDITLLRPQPEQLREYYAEVPVTLRMIGAYHSLGEFFNKLARLPRIISVSKVKLDGRTQENVTRVEAECLATTYRFLDETEAGVAPVDKKKRRRKR</sequence>
<comment type="caution">
    <text evidence="2">The sequence shown here is derived from an EMBL/GenBank/DDBJ whole genome shotgun (WGS) entry which is preliminary data.</text>
</comment>
<protein>
    <recommendedName>
        <fullName evidence="4">Pilus assembly protein PilO</fullName>
    </recommendedName>
</protein>
<accession>W4LAX3</accession>
<organism evidence="2 3">
    <name type="scientific">Entotheonella factor</name>
    <dbReference type="NCBI Taxonomy" id="1429438"/>
    <lineage>
        <taxon>Bacteria</taxon>
        <taxon>Pseudomonadati</taxon>
        <taxon>Nitrospinota/Tectimicrobiota group</taxon>
        <taxon>Candidatus Tectimicrobiota</taxon>
        <taxon>Candidatus Entotheonellia</taxon>
        <taxon>Candidatus Entotheonellales</taxon>
        <taxon>Candidatus Entotheonellaceae</taxon>
        <taxon>Candidatus Entotheonella</taxon>
    </lineage>
</organism>
<dbReference type="HOGENOM" id="CLU_102444_0_0_7"/>
<evidence type="ECO:0008006" key="4">
    <source>
        <dbReference type="Google" id="ProtNLM"/>
    </source>
</evidence>
<dbReference type="AlphaFoldDB" id="W4LAX3"/>
<keyword evidence="1" id="KW-0472">Membrane</keyword>
<evidence type="ECO:0000313" key="3">
    <source>
        <dbReference type="Proteomes" id="UP000019141"/>
    </source>
</evidence>
<proteinExistence type="predicted"/>
<dbReference type="Proteomes" id="UP000019141">
    <property type="component" value="Unassembled WGS sequence"/>
</dbReference>
<evidence type="ECO:0000256" key="1">
    <source>
        <dbReference type="SAM" id="Phobius"/>
    </source>
</evidence>
<dbReference type="Gene3D" id="3.30.70.60">
    <property type="match status" value="1"/>
</dbReference>
<evidence type="ECO:0000313" key="2">
    <source>
        <dbReference type="EMBL" id="ETW94466.1"/>
    </source>
</evidence>
<keyword evidence="1" id="KW-0812">Transmembrane</keyword>
<dbReference type="Pfam" id="PF04350">
    <property type="entry name" value="PilO"/>
    <property type="match status" value="1"/>
</dbReference>
<dbReference type="GO" id="GO:0043683">
    <property type="term" value="P:type IV pilus assembly"/>
    <property type="evidence" value="ECO:0007669"/>
    <property type="project" value="InterPro"/>
</dbReference>
<dbReference type="PANTHER" id="PTHR39555:SF1">
    <property type="entry name" value="TYPE IV PILUS INNER MEMBRANE COMPONENT PILO"/>
    <property type="match status" value="1"/>
</dbReference>
<dbReference type="PANTHER" id="PTHR39555">
    <property type="entry name" value="FIMBRIAL ASSEMBLY PROTEIN PILO-LIKE PROTEIN-RELATED"/>
    <property type="match status" value="1"/>
</dbReference>
<keyword evidence="1" id="KW-1133">Transmembrane helix</keyword>
<dbReference type="InterPro" id="IPR007445">
    <property type="entry name" value="PilO"/>
</dbReference>
<dbReference type="EMBL" id="AZHW01001063">
    <property type="protein sequence ID" value="ETW94466.1"/>
    <property type="molecule type" value="Genomic_DNA"/>
</dbReference>
<feature type="transmembrane region" description="Helical" evidence="1">
    <location>
        <begin position="12"/>
        <end position="32"/>
    </location>
</feature>